<proteinExistence type="predicted"/>
<evidence type="ECO:0008006" key="3">
    <source>
        <dbReference type="Google" id="ProtNLM"/>
    </source>
</evidence>
<keyword evidence="2" id="KW-1185">Reference proteome</keyword>
<accession>A0ABT9NSP4</accession>
<dbReference type="Proteomes" id="UP001240447">
    <property type="component" value="Unassembled WGS sequence"/>
</dbReference>
<dbReference type="RefSeq" id="WP_068122777.1">
    <property type="nucleotide sequence ID" value="NZ_CCXJ01000607.1"/>
</dbReference>
<dbReference type="Pfam" id="PF19461">
    <property type="entry name" value="DUF5998"/>
    <property type="match status" value="1"/>
</dbReference>
<evidence type="ECO:0000313" key="1">
    <source>
        <dbReference type="EMBL" id="MDP9823423.1"/>
    </source>
</evidence>
<dbReference type="EMBL" id="JAUSQM010000001">
    <property type="protein sequence ID" value="MDP9823423.1"/>
    <property type="molecule type" value="Genomic_DNA"/>
</dbReference>
<reference evidence="1 2" key="1">
    <citation type="submission" date="2023-07" db="EMBL/GenBank/DDBJ databases">
        <title>Sequencing the genomes of 1000 actinobacteria strains.</title>
        <authorList>
            <person name="Klenk H.-P."/>
        </authorList>
    </citation>
    <scope>NUCLEOTIDE SEQUENCE [LARGE SCALE GENOMIC DNA]</scope>
    <source>
        <strain evidence="1 2">GD13</strain>
    </source>
</reference>
<gene>
    <name evidence="1" type="ORF">J2S59_003232</name>
</gene>
<name>A0ABT9NSP4_9ACTN</name>
<dbReference type="InterPro" id="IPR046040">
    <property type="entry name" value="DUF5998"/>
</dbReference>
<evidence type="ECO:0000313" key="2">
    <source>
        <dbReference type="Proteomes" id="UP001240447"/>
    </source>
</evidence>
<sequence>MRSRTNEDRGPSADLQAAIEKTGYYPDVVAGGVAAAVAGERIESFLVHHEPTIDRDEVRRHMSVLVLTGSRLIVVHTDEHAPDDLLPEPYTSTSTEAVALSAVRSVVVNRMVANPASYAGTTVPYPGANEAVLTIGWGGVSRIDLEPAGCSDPQCEADHGYTGVLASDDFSIRMSAAADGPEAVARLLEFAETLSGLTHASAGGAPVIRTGARHDHGPAAR</sequence>
<protein>
    <recommendedName>
        <fullName evidence="3">Phosphodiesterase</fullName>
    </recommendedName>
</protein>
<comment type="caution">
    <text evidence="1">The sequence shown here is derived from an EMBL/GenBank/DDBJ whole genome shotgun (WGS) entry which is preliminary data.</text>
</comment>
<organism evidence="1 2">
    <name type="scientific">Nocardioides massiliensis</name>
    <dbReference type="NCBI Taxonomy" id="1325935"/>
    <lineage>
        <taxon>Bacteria</taxon>
        <taxon>Bacillati</taxon>
        <taxon>Actinomycetota</taxon>
        <taxon>Actinomycetes</taxon>
        <taxon>Propionibacteriales</taxon>
        <taxon>Nocardioidaceae</taxon>
        <taxon>Nocardioides</taxon>
    </lineage>
</organism>